<dbReference type="SUPFAM" id="SSF51004">
    <property type="entry name" value="C-terminal (heme d1) domain of cytochrome cd1-nitrite reductase"/>
    <property type="match status" value="1"/>
</dbReference>
<sequence length="640" mass="67069">MVLLPKLIKGQSLVEIIIAMGLATIILPAVYMGLISSRQGRVQQSQRNQASTLMQETVEAVRVVRENGWTAFAVNGTYHPAVSAGTWTLVSGTETVGQFIRAVDIADVHRDSSGTIVSSGGNNDPSTKQITITVSWAEPLPSSVSSTSFLTRYLDNLQFIETTEAEFNLGVQTGTTVTNTSGGEVVLGAGGFGNWCEPALTISPLDLPKNGVANAISAIEGRVFAGTGDNASGVSFAEVSVTNSNPPIPSIIKTFDGYKTNDVFGETNYAYLATDTNFAEIAIVDLSVQPAVLAGFFDADGIANASSVYVSGSVGYMTQGNILRNFDLSSKSGSRPPLDTDGVTLAGTGTKVAINGNYAFVSLSGSSTEMQIIDISNTSNLVVVGQADVDGQAGSDIYIDSSGTRAYLATGVSSSQRELFIIDTESKSGNRPVIGSYEANGLNPKGIVLTSGNKAILVGLGGEEYQVINVSNESTPVRCGGLNIDAGINGIDTVLEEDGDAFSYIITGDSGTELNIIEGGPGGSYSATGIFDSAIFDTGYQTAFNRFYSTITTPPQTTLRFQMAVADQVSGSCASANFIFVGPDGTSSTFFTSNEGSVPLSDDGSGYENPAHCFRYRIYLDTTDSNYTPIFSDISVNYSP</sequence>
<reference evidence="2 3" key="1">
    <citation type="journal article" date="2016" name="Nat. Commun.">
        <title>Thousands of microbial genomes shed light on interconnected biogeochemical processes in an aquifer system.</title>
        <authorList>
            <person name="Anantharaman K."/>
            <person name="Brown C.T."/>
            <person name="Hug L.A."/>
            <person name="Sharon I."/>
            <person name="Castelle C.J."/>
            <person name="Probst A.J."/>
            <person name="Thomas B.C."/>
            <person name="Singh A."/>
            <person name="Wilkins M.J."/>
            <person name="Karaoz U."/>
            <person name="Brodie E.L."/>
            <person name="Williams K.H."/>
            <person name="Hubbard S.S."/>
            <person name="Banfield J.F."/>
        </authorList>
    </citation>
    <scope>NUCLEOTIDE SEQUENCE [LARGE SCALE GENOMIC DNA]</scope>
</reference>
<evidence type="ECO:0000256" key="1">
    <source>
        <dbReference type="SAM" id="Phobius"/>
    </source>
</evidence>
<dbReference type="EMBL" id="MEXR01000061">
    <property type="protein sequence ID" value="OGD08247.1"/>
    <property type="molecule type" value="Genomic_DNA"/>
</dbReference>
<evidence type="ECO:0000313" key="3">
    <source>
        <dbReference type="Proteomes" id="UP000176424"/>
    </source>
</evidence>
<feature type="transmembrane region" description="Helical" evidence="1">
    <location>
        <begin position="12"/>
        <end position="34"/>
    </location>
</feature>
<gene>
    <name evidence="2" type="ORF">A2397_05530</name>
</gene>
<dbReference type="Pfam" id="PF08309">
    <property type="entry name" value="LVIVD"/>
    <property type="match status" value="1"/>
</dbReference>
<evidence type="ECO:0000313" key="2">
    <source>
        <dbReference type="EMBL" id="OGD08247.1"/>
    </source>
</evidence>
<name>A0A1F4ZS07_9BACT</name>
<dbReference type="InterPro" id="IPR013211">
    <property type="entry name" value="LVIVD"/>
</dbReference>
<keyword evidence="1" id="KW-1133">Transmembrane helix</keyword>
<accession>A0A1F4ZS07</accession>
<protein>
    <submittedName>
        <fullName evidence="2">Uncharacterized protein</fullName>
    </submittedName>
</protein>
<dbReference type="STRING" id="1797263.A2397_05530"/>
<organism evidence="2 3">
    <name type="scientific">Candidatus Amesbacteria bacterium RIFOXYB1_FULL_44_23</name>
    <dbReference type="NCBI Taxonomy" id="1797263"/>
    <lineage>
        <taxon>Bacteria</taxon>
        <taxon>Candidatus Amesiibacteriota</taxon>
    </lineage>
</organism>
<keyword evidence="1" id="KW-0472">Membrane</keyword>
<dbReference type="Proteomes" id="UP000176424">
    <property type="component" value="Unassembled WGS sequence"/>
</dbReference>
<dbReference type="AlphaFoldDB" id="A0A1F4ZS07"/>
<keyword evidence="1" id="KW-0812">Transmembrane</keyword>
<dbReference type="InterPro" id="IPR011048">
    <property type="entry name" value="Haem_d1_sf"/>
</dbReference>
<comment type="caution">
    <text evidence="2">The sequence shown here is derived from an EMBL/GenBank/DDBJ whole genome shotgun (WGS) entry which is preliminary data.</text>
</comment>
<proteinExistence type="predicted"/>